<dbReference type="EMBL" id="VSWD01000006">
    <property type="protein sequence ID" value="KAK3100392.1"/>
    <property type="molecule type" value="Genomic_DNA"/>
</dbReference>
<feature type="transmembrane region" description="Helical" evidence="5">
    <location>
        <begin position="318"/>
        <end position="335"/>
    </location>
</feature>
<keyword evidence="3 5" id="KW-1133">Transmembrane helix</keyword>
<feature type="domain" description="STAS" evidence="6">
    <location>
        <begin position="550"/>
        <end position="653"/>
    </location>
</feature>
<dbReference type="PROSITE" id="PS50801">
    <property type="entry name" value="STAS"/>
    <property type="match status" value="1"/>
</dbReference>
<feature type="transmembrane region" description="Helical" evidence="5">
    <location>
        <begin position="205"/>
        <end position="228"/>
    </location>
</feature>
<dbReference type="Pfam" id="PF01740">
    <property type="entry name" value="STAS"/>
    <property type="match status" value="1"/>
</dbReference>
<evidence type="ECO:0000256" key="5">
    <source>
        <dbReference type="SAM" id="Phobius"/>
    </source>
</evidence>
<feature type="transmembrane region" description="Helical" evidence="5">
    <location>
        <begin position="96"/>
        <end position="121"/>
    </location>
</feature>
<evidence type="ECO:0000256" key="4">
    <source>
        <dbReference type="ARBA" id="ARBA00023136"/>
    </source>
</evidence>
<dbReference type="InterPro" id="IPR036513">
    <property type="entry name" value="STAS_dom_sf"/>
</dbReference>
<accession>A0AA88Y967</accession>
<evidence type="ECO:0000313" key="8">
    <source>
        <dbReference type="Proteomes" id="UP001186944"/>
    </source>
</evidence>
<evidence type="ECO:0000313" key="7">
    <source>
        <dbReference type="EMBL" id="KAK3100392.1"/>
    </source>
</evidence>
<feature type="transmembrane region" description="Helical" evidence="5">
    <location>
        <begin position="464"/>
        <end position="482"/>
    </location>
</feature>
<dbReference type="InterPro" id="IPR002645">
    <property type="entry name" value="STAS_dom"/>
</dbReference>
<protein>
    <recommendedName>
        <fullName evidence="6">STAS domain-containing protein</fullName>
    </recommendedName>
</protein>
<keyword evidence="4 5" id="KW-0472">Membrane</keyword>
<keyword evidence="8" id="KW-1185">Reference proteome</keyword>
<dbReference type="Pfam" id="PF00916">
    <property type="entry name" value="Sulfate_transp"/>
    <property type="match status" value="1"/>
</dbReference>
<dbReference type="InterPro" id="IPR011547">
    <property type="entry name" value="SLC26A/SulP_dom"/>
</dbReference>
<feature type="transmembrane region" description="Helical" evidence="5">
    <location>
        <begin position="437"/>
        <end position="457"/>
    </location>
</feature>
<dbReference type="Gene3D" id="3.30.750.24">
    <property type="entry name" value="STAS domain"/>
    <property type="match status" value="1"/>
</dbReference>
<evidence type="ECO:0000256" key="3">
    <source>
        <dbReference type="ARBA" id="ARBA00022989"/>
    </source>
</evidence>
<gene>
    <name evidence="7" type="ORF">FSP39_019227</name>
</gene>
<comment type="subcellular location">
    <subcellularLocation>
        <location evidence="1">Membrane</location>
        <topology evidence="1">Multi-pass membrane protein</topology>
    </subcellularLocation>
</comment>
<feature type="transmembrane region" description="Helical" evidence="5">
    <location>
        <begin position="286"/>
        <end position="306"/>
    </location>
</feature>
<evidence type="ECO:0000256" key="1">
    <source>
        <dbReference type="ARBA" id="ARBA00004141"/>
    </source>
</evidence>
<dbReference type="InterPro" id="IPR001902">
    <property type="entry name" value="SLC26A/SulP_fam"/>
</dbReference>
<feature type="transmembrane region" description="Helical" evidence="5">
    <location>
        <begin position="399"/>
        <end position="417"/>
    </location>
</feature>
<reference evidence="7" key="1">
    <citation type="submission" date="2019-08" db="EMBL/GenBank/DDBJ databases">
        <title>The improved chromosome-level genome for the pearl oyster Pinctada fucata martensii using PacBio sequencing and Hi-C.</title>
        <authorList>
            <person name="Zheng Z."/>
        </authorList>
    </citation>
    <scope>NUCLEOTIDE SEQUENCE</scope>
    <source>
        <strain evidence="7">ZZ-2019</strain>
        <tissue evidence="7">Adductor muscle</tissue>
    </source>
</reference>
<evidence type="ECO:0000256" key="2">
    <source>
        <dbReference type="ARBA" id="ARBA00022692"/>
    </source>
</evidence>
<dbReference type="GO" id="GO:0055085">
    <property type="term" value="P:transmembrane transport"/>
    <property type="evidence" value="ECO:0007669"/>
    <property type="project" value="InterPro"/>
</dbReference>
<dbReference type="SUPFAM" id="SSF52091">
    <property type="entry name" value="SpoIIaa-like"/>
    <property type="match status" value="1"/>
</dbReference>
<dbReference type="GO" id="GO:0016020">
    <property type="term" value="C:membrane"/>
    <property type="evidence" value="ECO:0007669"/>
    <property type="project" value="UniProtKB-SubCell"/>
</dbReference>
<proteinExistence type="predicted"/>
<comment type="caution">
    <text evidence="7">The sequence shown here is derived from an EMBL/GenBank/DDBJ whole genome shotgun (WGS) entry which is preliminary data.</text>
</comment>
<dbReference type="Proteomes" id="UP001186944">
    <property type="component" value="Unassembled WGS sequence"/>
</dbReference>
<sequence length="723" mass="80199">METRKKISDCDANQHPCKVIDFESKYRKSGDESTLCDHIKQCVKAKFTKRRLVKFLDSSFPFVSNIRTYRFKQDILSDIIAGFTVGIMQIPQGMAYAMLSSLPPVCGLYISFFSPLVYFFLGSSRHASMGCISVVSLMVGALIDSHFPRISETTQGPALRNNATSELLTYNASYLNPLLTNVSQNGREASPDTMFDPLVLSQIELAASVSFLSGFIMILAGRIGLGFITNFMPEPMVSGFTSAVGIIVASNQAKHIFGLILRPQVGSFKLIKTWIDIFSNIKNINYIPVVITIICMLIMYAVKIHINQRFKDRMKVPIPIEIIVVAIATTASHYGNFHNLSILREIPAGLPKPSIPDVRVGVTYLKEAFIIGVVAFTQSVSMAKILARKNNYSIDANQEMVAYGASSVVCSLFSGYIPAASVSRSMIQDGAGGKTQVASLFGSLVVLIIIVAVGPLFYSLPKCVLSAIIIINLRAMFLQFLEVKPLWRKSKADFLIWMVTFCVTLLLDADIGIATGILLSILIVSFRIQRSKGKAVGYVDRTVILKDITNYEKCEESDNFIIVQYPSPVCFTNSDKFVEDIYKITGVNPAKIKKRSKKREEQQLNVRENGSKTYENEDFVIEGHCNTAYTNIILDMRGVCFIDMAGVKALRRLFMDGSVIVIIVHLLLYSHAANHPPRLLTKSKTNEIKKALTTISIALTIVHQTEHRWAPSKLEVGPGAREK</sequence>
<feature type="transmembrane region" description="Helical" evidence="5">
    <location>
        <begin position="368"/>
        <end position="387"/>
    </location>
</feature>
<evidence type="ECO:0000259" key="6">
    <source>
        <dbReference type="PROSITE" id="PS50801"/>
    </source>
</evidence>
<dbReference type="PANTHER" id="PTHR11814">
    <property type="entry name" value="SULFATE TRANSPORTER"/>
    <property type="match status" value="1"/>
</dbReference>
<name>A0AA88Y967_PINIB</name>
<dbReference type="AlphaFoldDB" id="A0AA88Y967"/>
<organism evidence="7 8">
    <name type="scientific">Pinctada imbricata</name>
    <name type="common">Atlantic pearl-oyster</name>
    <name type="synonym">Pinctada martensii</name>
    <dbReference type="NCBI Taxonomy" id="66713"/>
    <lineage>
        <taxon>Eukaryota</taxon>
        <taxon>Metazoa</taxon>
        <taxon>Spiralia</taxon>
        <taxon>Lophotrochozoa</taxon>
        <taxon>Mollusca</taxon>
        <taxon>Bivalvia</taxon>
        <taxon>Autobranchia</taxon>
        <taxon>Pteriomorphia</taxon>
        <taxon>Pterioida</taxon>
        <taxon>Pterioidea</taxon>
        <taxon>Pteriidae</taxon>
        <taxon>Pinctada</taxon>
    </lineage>
</organism>
<feature type="transmembrane region" description="Helical" evidence="5">
    <location>
        <begin position="494"/>
        <end position="524"/>
    </location>
</feature>
<keyword evidence="2 5" id="KW-0812">Transmembrane</keyword>
<dbReference type="NCBIfam" id="TIGR00815">
    <property type="entry name" value="sulP"/>
    <property type="match status" value="1"/>
</dbReference>